<dbReference type="PRINTS" id="PR01210">
    <property type="entry name" value="GGTRANSPTASE"/>
</dbReference>
<dbReference type="Gene3D" id="3.60.20.40">
    <property type="match status" value="1"/>
</dbReference>
<dbReference type="Gene3D" id="1.10.246.130">
    <property type="match status" value="1"/>
</dbReference>
<dbReference type="EMBL" id="BMML01000013">
    <property type="protein sequence ID" value="GGN22673.1"/>
    <property type="molecule type" value="Genomic_DNA"/>
</dbReference>
<dbReference type="Proteomes" id="UP000653411">
    <property type="component" value="Unassembled WGS sequence"/>
</dbReference>
<dbReference type="PANTHER" id="PTHR43199:SF1">
    <property type="entry name" value="GLUTATHIONE HYDROLASE PROENZYME"/>
    <property type="match status" value="1"/>
</dbReference>
<evidence type="ECO:0000256" key="1">
    <source>
        <dbReference type="ARBA" id="ARBA00009381"/>
    </source>
</evidence>
<accession>A0A917XG84</accession>
<dbReference type="AlphaFoldDB" id="A0A917XG84"/>
<dbReference type="GO" id="GO:0016787">
    <property type="term" value="F:hydrolase activity"/>
    <property type="evidence" value="ECO:0007669"/>
    <property type="project" value="UniProtKB-KW"/>
</dbReference>
<sequence>MNTDRRQAWMIGPKEPVTGESAVASSQSPLVTDVVLETMRKGGNAIDAGIAGCLVQAGTQQHLTNHAGTVTLLYYEAATGETHELNSWGTVVQGLAPFRRLPGRVAEPIASPVAAIPGYIPGLGAMHERFGTMAWSELCQPAIHWAEEGHYVTPFESFWLQSDYVDMYLYTESGREHFAPGGLTPALGERFRKPALATTMRRLAEEGPEHFTTGGWAEDFVKRGNDLGWNVKLEHMKQIAPRWGKGLRYTFRDNEIVQLSSPEVAGVFSAMTLGILDKLDVEPLGHFTESPEALAYLALTLRWVEQQMSFLKDPLIFEDAAETLMSADFHQHGADLIRRSRPKIDLTEHMLISHGRAAVAAAGASSWREVSLGTAAISIVDGQGNWAQITHTSQGGGIPGEVVNGVSMRGYNTTQRINSMLETWFTGGARGRAIVGNTFVMRDGEPIWQLGMPSRPQMFMPQILANRLIWGMDHYTAEDTPRLYQGVTDDYRVLAEARFPGSVVAGLVKKGMLLDPLKPYTVNVGSTQMAWRGDDGRLHAVTTPRDEGAAGGF</sequence>
<dbReference type="RefSeq" id="WP_229713387.1">
    <property type="nucleotide sequence ID" value="NZ_BMML01000013.1"/>
</dbReference>
<evidence type="ECO:0000256" key="2">
    <source>
        <dbReference type="ARBA" id="ARBA00022679"/>
    </source>
</evidence>
<dbReference type="InterPro" id="IPR029055">
    <property type="entry name" value="Ntn_hydrolases_N"/>
</dbReference>
<reference evidence="5" key="1">
    <citation type="journal article" date="2014" name="Int. J. Syst. Evol. Microbiol.">
        <title>Complete genome sequence of Corynebacterium casei LMG S-19264T (=DSM 44701T), isolated from a smear-ripened cheese.</title>
        <authorList>
            <consortium name="US DOE Joint Genome Institute (JGI-PGF)"/>
            <person name="Walter F."/>
            <person name="Albersmeier A."/>
            <person name="Kalinowski J."/>
            <person name="Ruckert C."/>
        </authorList>
    </citation>
    <scope>NUCLEOTIDE SEQUENCE</scope>
    <source>
        <strain evidence="5">CGMCC 4.7110</strain>
    </source>
</reference>
<dbReference type="PANTHER" id="PTHR43199">
    <property type="entry name" value="GLUTATHIONE HYDROLASE"/>
    <property type="match status" value="1"/>
</dbReference>
<evidence type="ECO:0000313" key="6">
    <source>
        <dbReference type="Proteomes" id="UP000653411"/>
    </source>
</evidence>
<keyword evidence="3" id="KW-0378">Hydrolase</keyword>
<name>A0A917XG84_9ACTN</name>
<dbReference type="SUPFAM" id="SSF56235">
    <property type="entry name" value="N-terminal nucleophile aminohydrolases (Ntn hydrolases)"/>
    <property type="match status" value="1"/>
</dbReference>
<gene>
    <name evidence="5" type="ORF">GCM10011578_054510</name>
</gene>
<dbReference type="GO" id="GO:0016740">
    <property type="term" value="F:transferase activity"/>
    <property type="evidence" value="ECO:0007669"/>
    <property type="project" value="UniProtKB-KW"/>
</dbReference>
<proteinExistence type="inferred from homology"/>
<evidence type="ECO:0000256" key="3">
    <source>
        <dbReference type="ARBA" id="ARBA00022801"/>
    </source>
</evidence>
<keyword evidence="4" id="KW-0865">Zymogen</keyword>
<keyword evidence="2" id="KW-0808">Transferase</keyword>
<organism evidence="5 6">
    <name type="scientific">Streptomyces fuscichromogenes</name>
    <dbReference type="NCBI Taxonomy" id="1324013"/>
    <lineage>
        <taxon>Bacteria</taxon>
        <taxon>Bacillati</taxon>
        <taxon>Actinomycetota</taxon>
        <taxon>Actinomycetes</taxon>
        <taxon>Kitasatosporales</taxon>
        <taxon>Streptomycetaceae</taxon>
        <taxon>Streptomyces</taxon>
    </lineage>
</organism>
<dbReference type="InterPro" id="IPR043137">
    <property type="entry name" value="GGT_ssub_C"/>
</dbReference>
<dbReference type="InterPro" id="IPR043138">
    <property type="entry name" value="GGT_lsub"/>
</dbReference>
<dbReference type="Pfam" id="PF01019">
    <property type="entry name" value="G_glu_transpept"/>
    <property type="match status" value="1"/>
</dbReference>
<evidence type="ECO:0000313" key="5">
    <source>
        <dbReference type="EMBL" id="GGN22673.1"/>
    </source>
</evidence>
<dbReference type="InterPro" id="IPR051792">
    <property type="entry name" value="GGT_bact"/>
</dbReference>
<comment type="similarity">
    <text evidence="1">Belongs to the gamma-glutamyltransferase family.</text>
</comment>
<comment type="caution">
    <text evidence="5">The sequence shown here is derived from an EMBL/GenBank/DDBJ whole genome shotgun (WGS) entry which is preliminary data.</text>
</comment>
<reference evidence="5" key="2">
    <citation type="submission" date="2020-09" db="EMBL/GenBank/DDBJ databases">
        <authorList>
            <person name="Sun Q."/>
            <person name="Zhou Y."/>
        </authorList>
    </citation>
    <scope>NUCLEOTIDE SEQUENCE</scope>
    <source>
        <strain evidence="5">CGMCC 4.7110</strain>
    </source>
</reference>
<evidence type="ECO:0000256" key="4">
    <source>
        <dbReference type="ARBA" id="ARBA00023145"/>
    </source>
</evidence>
<keyword evidence="6" id="KW-1185">Reference proteome</keyword>
<protein>
    <submittedName>
        <fullName evidence="5">Gamma-glutamyltranspeptidase</fullName>
    </submittedName>
</protein>